<dbReference type="InterPro" id="IPR027417">
    <property type="entry name" value="P-loop_NTPase"/>
</dbReference>
<sequence length="380" mass="42786">MPKSEWHYPREAFAQQIYDLLIDSPASAISIFGPRRTGKTEFLEDDLAPLAHGKKHRVVYASMWQTLDAPLASLLYAFDTTLRGGKLTDRLAAAARDLAPKLKLKPPGSGAEIEIDVGALRGKPQDNHLLLLDQYCERLANDKRPTFLLFDEFQELARTEISAPIIAALRTSLDIRQKGLVSIFTGSSQDGLRKVFSAKDAPFYRYATQMTLPTLDEAFVDHQLKVYKSKAKRAIERTEALRVFDKVERNPLFFQQWLIAMMAHASLTPKTALTHVLDGFGEQFGFADTWNDLKPLQRATMRLLADHVDQIYADASTTKLARMTGEDAPTRSKVLSAVRRLSRLGVAEKLEDRWSLNDPLLEVWVRARPDTDFIEAGSQT</sequence>
<dbReference type="Gene3D" id="3.40.50.300">
    <property type="entry name" value="P-loop containing nucleotide triphosphate hydrolases"/>
    <property type="match status" value="1"/>
</dbReference>
<organism evidence="1 2">
    <name type="scientific">Parvularcula bermudensis (strain ATCC BAA-594 / HTCC2503 / KCTC 12087)</name>
    <dbReference type="NCBI Taxonomy" id="314260"/>
    <lineage>
        <taxon>Bacteria</taxon>
        <taxon>Pseudomonadati</taxon>
        <taxon>Pseudomonadota</taxon>
        <taxon>Alphaproteobacteria</taxon>
        <taxon>Parvularculales</taxon>
        <taxon>Parvularculaceae</taxon>
        <taxon>Parvularcula</taxon>
    </lineage>
</organism>
<evidence type="ECO:0008006" key="3">
    <source>
        <dbReference type="Google" id="ProtNLM"/>
    </source>
</evidence>
<name>E0TDP4_PARBH</name>
<dbReference type="SUPFAM" id="SSF52540">
    <property type="entry name" value="P-loop containing nucleoside triphosphate hydrolases"/>
    <property type="match status" value="1"/>
</dbReference>
<evidence type="ECO:0000313" key="1">
    <source>
        <dbReference type="EMBL" id="ADM08799.1"/>
    </source>
</evidence>
<protein>
    <recommendedName>
        <fullName evidence="3">Orc1-like AAA ATPase domain-containing protein</fullName>
    </recommendedName>
</protein>
<dbReference type="PANTHER" id="PTHR34301">
    <property type="entry name" value="DNA-BINDING PROTEIN-RELATED"/>
    <property type="match status" value="1"/>
</dbReference>
<reference evidence="2" key="1">
    <citation type="submission" date="2010-08" db="EMBL/GenBank/DDBJ databases">
        <title>Genome sequence of Parvularcula bermudensis HTCC2503.</title>
        <authorList>
            <person name="Kang D.-M."/>
            <person name="Oh H.-M."/>
            <person name="Cho J.-C."/>
        </authorList>
    </citation>
    <scope>NUCLEOTIDE SEQUENCE [LARGE SCALE GENOMIC DNA]</scope>
    <source>
        <strain evidence="2">ATCC BAA-594 / HTCC2503 / KCTC 12087</strain>
    </source>
</reference>
<dbReference type="HOGENOM" id="CLU_043775_0_0_5"/>
<proteinExistence type="predicted"/>
<gene>
    <name evidence="1" type="ordered locus">PB2503_03622</name>
</gene>
<dbReference type="AlphaFoldDB" id="E0TDP4"/>
<dbReference type="EMBL" id="CP002156">
    <property type="protein sequence ID" value="ADM08799.1"/>
    <property type="molecule type" value="Genomic_DNA"/>
</dbReference>
<dbReference type="Proteomes" id="UP000001302">
    <property type="component" value="Chromosome"/>
</dbReference>
<dbReference type="OrthoDB" id="8576717at2"/>
<reference evidence="1 2" key="2">
    <citation type="journal article" date="2011" name="J. Bacteriol.">
        <title>Complete genome sequence of strain HTCC2503T of Parvularcula bermudensis, the type species of the order "Parvularculales" in the class Alphaproteobacteria.</title>
        <authorList>
            <person name="Oh H.M."/>
            <person name="Kang I."/>
            <person name="Vergin K.L."/>
            <person name="Kang D."/>
            <person name="Rhee K.H."/>
            <person name="Giovannoni S.J."/>
            <person name="Cho J.C."/>
        </authorList>
    </citation>
    <scope>NUCLEOTIDE SEQUENCE [LARGE SCALE GENOMIC DNA]</scope>
    <source>
        <strain evidence="2">ATCC BAA-594 / HTCC2503 / KCTC 12087</strain>
    </source>
</reference>
<accession>E0TDP4</accession>
<evidence type="ECO:0000313" key="2">
    <source>
        <dbReference type="Proteomes" id="UP000001302"/>
    </source>
</evidence>
<keyword evidence="2" id="KW-1185">Reference proteome</keyword>
<dbReference type="KEGG" id="pbr:PB2503_03622"/>
<dbReference type="eggNOG" id="COG1672">
    <property type="taxonomic scope" value="Bacteria"/>
</dbReference>
<dbReference type="PANTHER" id="PTHR34301:SF8">
    <property type="entry name" value="ATPASE DOMAIN-CONTAINING PROTEIN"/>
    <property type="match status" value="1"/>
</dbReference>